<protein>
    <submittedName>
        <fullName evidence="1">Uncharacterized protein</fullName>
    </submittedName>
</protein>
<dbReference type="AlphaFoldDB" id="A0A4Z2G5S4"/>
<name>A0A4Z2G5S4_9TELE</name>
<dbReference type="EMBL" id="SRLO01000690">
    <property type="protein sequence ID" value="TNN48591.1"/>
    <property type="molecule type" value="Genomic_DNA"/>
</dbReference>
<proteinExistence type="predicted"/>
<keyword evidence="2" id="KW-1185">Reference proteome</keyword>
<dbReference type="OrthoDB" id="8963737at2759"/>
<evidence type="ECO:0000313" key="2">
    <source>
        <dbReference type="Proteomes" id="UP000314294"/>
    </source>
</evidence>
<evidence type="ECO:0000313" key="1">
    <source>
        <dbReference type="EMBL" id="TNN48591.1"/>
    </source>
</evidence>
<comment type="caution">
    <text evidence="1">The sequence shown here is derived from an EMBL/GenBank/DDBJ whole genome shotgun (WGS) entry which is preliminary data.</text>
</comment>
<accession>A0A4Z2G5S4</accession>
<sequence length="178" mass="19922">MEKRRRTINPAFDDYVVEERIAQEDPNDEMELRRLYFSCIDSVCGEIKERFGERNCAVMGALKALDPEDADFLNASKITPLLKLTNTSVVDTEYAVANQFLRYTDNGDWVRTRTAVRLMELSVYIILSFNGNSFAYASSYDWSKLSVVGLAVGASAWSPPPAPSATSYRAKAALAITR</sequence>
<gene>
    <name evidence="1" type="ORF">EYF80_041210</name>
</gene>
<organism evidence="1 2">
    <name type="scientific">Liparis tanakae</name>
    <name type="common">Tanaka's snailfish</name>
    <dbReference type="NCBI Taxonomy" id="230148"/>
    <lineage>
        <taxon>Eukaryota</taxon>
        <taxon>Metazoa</taxon>
        <taxon>Chordata</taxon>
        <taxon>Craniata</taxon>
        <taxon>Vertebrata</taxon>
        <taxon>Euteleostomi</taxon>
        <taxon>Actinopterygii</taxon>
        <taxon>Neopterygii</taxon>
        <taxon>Teleostei</taxon>
        <taxon>Neoteleostei</taxon>
        <taxon>Acanthomorphata</taxon>
        <taxon>Eupercaria</taxon>
        <taxon>Perciformes</taxon>
        <taxon>Cottioidei</taxon>
        <taxon>Cottales</taxon>
        <taxon>Liparidae</taxon>
        <taxon>Liparis</taxon>
    </lineage>
</organism>
<dbReference type="Proteomes" id="UP000314294">
    <property type="component" value="Unassembled WGS sequence"/>
</dbReference>
<reference evidence="1 2" key="1">
    <citation type="submission" date="2019-03" db="EMBL/GenBank/DDBJ databases">
        <title>First draft genome of Liparis tanakae, snailfish: a comprehensive survey of snailfish specific genes.</title>
        <authorList>
            <person name="Kim W."/>
            <person name="Song I."/>
            <person name="Jeong J.-H."/>
            <person name="Kim D."/>
            <person name="Kim S."/>
            <person name="Ryu S."/>
            <person name="Song J.Y."/>
            <person name="Lee S.K."/>
        </authorList>
    </citation>
    <scope>NUCLEOTIDE SEQUENCE [LARGE SCALE GENOMIC DNA]</scope>
    <source>
        <tissue evidence="1">Muscle</tissue>
    </source>
</reference>